<comment type="caution">
    <text evidence="2">The sequence shown here is derived from an EMBL/GenBank/DDBJ whole genome shotgun (WGS) entry which is preliminary data.</text>
</comment>
<keyword evidence="3" id="KW-1185">Reference proteome</keyword>
<feature type="signal peptide" evidence="1">
    <location>
        <begin position="1"/>
        <end position="21"/>
    </location>
</feature>
<keyword evidence="1" id="KW-0732">Signal</keyword>
<sequence>MRFPFYAVALLTTSCTIAASASPTCHGSQNILYPNTTSLYDVSTGLTEAGVKHGCIKNIEGDKTVITTLVAFEVPCDWAQRKCKFLFETEASTTPKRVDVFTSLQPTTGSGSKPSGSNNRDDFVGRFVVNDHDIAYWELVSAKGPEFPCPSGEIVGYELVGVYDMGELTWCVEIGSGPMIELLH</sequence>
<organism evidence="2 3">
    <name type="scientific">Monascus purpureus</name>
    <name type="common">Red mold</name>
    <name type="synonym">Monascus anka</name>
    <dbReference type="NCBI Taxonomy" id="5098"/>
    <lineage>
        <taxon>Eukaryota</taxon>
        <taxon>Fungi</taxon>
        <taxon>Dikarya</taxon>
        <taxon>Ascomycota</taxon>
        <taxon>Pezizomycotina</taxon>
        <taxon>Eurotiomycetes</taxon>
        <taxon>Eurotiomycetidae</taxon>
        <taxon>Eurotiales</taxon>
        <taxon>Aspergillaceae</taxon>
        <taxon>Monascus</taxon>
    </lineage>
</organism>
<reference evidence="2 3" key="1">
    <citation type="submission" date="2019-06" db="EMBL/GenBank/DDBJ databases">
        <title>Wine fermentation using esterase from Monascus purpureus.</title>
        <authorList>
            <person name="Geng C."/>
            <person name="Zhang Y."/>
        </authorList>
    </citation>
    <scope>NUCLEOTIDE SEQUENCE [LARGE SCALE GENOMIC DNA]</scope>
    <source>
        <strain evidence="2">HQ1</strain>
    </source>
</reference>
<evidence type="ECO:0008006" key="4">
    <source>
        <dbReference type="Google" id="ProtNLM"/>
    </source>
</evidence>
<proteinExistence type="predicted"/>
<name>A0A507QMV1_MONPU</name>
<gene>
    <name evidence="2" type="ORF">MPDQ_001295</name>
</gene>
<evidence type="ECO:0000313" key="2">
    <source>
        <dbReference type="EMBL" id="TQB69848.1"/>
    </source>
</evidence>
<dbReference type="EMBL" id="VIFY01000133">
    <property type="protein sequence ID" value="TQB69848.1"/>
    <property type="molecule type" value="Genomic_DNA"/>
</dbReference>
<evidence type="ECO:0000256" key="1">
    <source>
        <dbReference type="SAM" id="SignalP"/>
    </source>
</evidence>
<feature type="chain" id="PRO_5021384861" description="Ubiquitin 3 binding protein But2 C-terminal domain-containing protein" evidence="1">
    <location>
        <begin position="22"/>
        <end position="184"/>
    </location>
</feature>
<dbReference type="PROSITE" id="PS51257">
    <property type="entry name" value="PROKAR_LIPOPROTEIN"/>
    <property type="match status" value="1"/>
</dbReference>
<dbReference type="AlphaFoldDB" id="A0A507QMV1"/>
<accession>A0A507QMV1</accession>
<protein>
    <recommendedName>
        <fullName evidence="4">Ubiquitin 3 binding protein But2 C-terminal domain-containing protein</fullName>
    </recommendedName>
</protein>
<dbReference type="Proteomes" id="UP000319663">
    <property type="component" value="Unassembled WGS sequence"/>
</dbReference>
<evidence type="ECO:0000313" key="3">
    <source>
        <dbReference type="Proteomes" id="UP000319663"/>
    </source>
</evidence>